<feature type="non-terminal residue" evidence="1">
    <location>
        <position position="1"/>
    </location>
</feature>
<dbReference type="AlphaFoldDB" id="A0A8H7VRU7"/>
<dbReference type="EMBL" id="JAEPRE010000321">
    <property type="protein sequence ID" value="KAG2229027.1"/>
    <property type="molecule type" value="Genomic_DNA"/>
</dbReference>
<proteinExistence type="predicted"/>
<name>A0A8H7VRU7_9FUNG</name>
<reference evidence="1" key="1">
    <citation type="submission" date="2021-01" db="EMBL/GenBank/DDBJ databases">
        <title>Metabolic potential, ecology and presence of endohyphal bacteria is reflected in genomic diversity of Mucoromycotina.</title>
        <authorList>
            <person name="Muszewska A."/>
            <person name="Okrasinska A."/>
            <person name="Steczkiewicz K."/>
            <person name="Drgas O."/>
            <person name="Orlowska M."/>
            <person name="Perlinska-Lenart U."/>
            <person name="Aleksandrzak-Piekarczyk T."/>
            <person name="Szatraj K."/>
            <person name="Zielenkiewicz U."/>
            <person name="Pilsyk S."/>
            <person name="Malc E."/>
            <person name="Mieczkowski P."/>
            <person name="Kruszewska J.S."/>
            <person name="Biernat P."/>
            <person name="Pawlowska J."/>
        </authorList>
    </citation>
    <scope>NUCLEOTIDE SEQUENCE</scope>
    <source>
        <strain evidence="1">WA0000018081</strain>
    </source>
</reference>
<organism evidence="1 2">
    <name type="scientific">Thamnidium elegans</name>
    <dbReference type="NCBI Taxonomy" id="101142"/>
    <lineage>
        <taxon>Eukaryota</taxon>
        <taxon>Fungi</taxon>
        <taxon>Fungi incertae sedis</taxon>
        <taxon>Mucoromycota</taxon>
        <taxon>Mucoromycotina</taxon>
        <taxon>Mucoromycetes</taxon>
        <taxon>Mucorales</taxon>
        <taxon>Mucorineae</taxon>
        <taxon>Mucoraceae</taxon>
        <taxon>Thamnidium</taxon>
    </lineage>
</organism>
<accession>A0A8H7VRU7</accession>
<keyword evidence="2" id="KW-1185">Reference proteome</keyword>
<comment type="caution">
    <text evidence="1">The sequence shown here is derived from an EMBL/GenBank/DDBJ whole genome shotgun (WGS) entry which is preliminary data.</text>
</comment>
<sequence>DTACVSDTTLPQPPPLRYYRSDSPCCNNNTYHASIQATPFELVHGRKARDPLTGNQDFKLPPLYRNSATTPQRHFATNLVNNLNLAFEAIMEARSIHSEEDIQTYNINDKIMVFNNSNTSSKKPRKLAMDWSGPWSVTNILSKTRYNLKNCSSGKELNNMHSYHLKPFFE</sequence>
<evidence type="ECO:0000313" key="2">
    <source>
        <dbReference type="Proteomes" id="UP000613177"/>
    </source>
</evidence>
<dbReference type="Proteomes" id="UP000613177">
    <property type="component" value="Unassembled WGS sequence"/>
</dbReference>
<gene>
    <name evidence="1" type="ORF">INT48_000747</name>
</gene>
<protein>
    <submittedName>
        <fullName evidence="1">Uncharacterized protein</fullName>
    </submittedName>
</protein>
<evidence type="ECO:0000313" key="1">
    <source>
        <dbReference type="EMBL" id="KAG2229027.1"/>
    </source>
</evidence>